<evidence type="ECO:0000256" key="1">
    <source>
        <dbReference type="SAM" id="MobiDB-lite"/>
    </source>
</evidence>
<reference evidence="3" key="1">
    <citation type="submission" date="2013-07" db="EMBL/GenBank/DDBJ databases">
        <authorList>
            <consortium name="The Broad Institute Genome Sequencing Platform"/>
            <person name="Cuomo C."/>
            <person name="Litvintseva A."/>
            <person name="Chen Y."/>
            <person name="Heitman J."/>
            <person name="Sun S."/>
            <person name="Springer D."/>
            <person name="Dromer F."/>
            <person name="Young S.K."/>
            <person name="Zeng Q."/>
            <person name="Gargeya S."/>
            <person name="Fitzgerald M."/>
            <person name="Abouelleil A."/>
            <person name="Alvarado L."/>
            <person name="Berlin A.M."/>
            <person name="Chapman S.B."/>
            <person name="Dewar J."/>
            <person name="Goldberg J."/>
            <person name="Griggs A."/>
            <person name="Gujja S."/>
            <person name="Hansen M."/>
            <person name="Howarth C."/>
            <person name="Imamovic A."/>
            <person name="Larimer J."/>
            <person name="McCowan C."/>
            <person name="Murphy C."/>
            <person name="Pearson M."/>
            <person name="Priest M."/>
            <person name="Roberts A."/>
            <person name="Saif S."/>
            <person name="Shea T."/>
            <person name="Sykes S."/>
            <person name="Wortman J."/>
            <person name="Nusbaum C."/>
            <person name="Birren B."/>
        </authorList>
    </citation>
    <scope>NUCLEOTIDE SEQUENCE</scope>
    <source>
        <strain evidence="3">CBS 10117</strain>
    </source>
</reference>
<feature type="transmembrane region" description="Helical" evidence="2">
    <location>
        <begin position="95"/>
        <end position="114"/>
    </location>
</feature>
<dbReference type="EMBL" id="CP144535">
    <property type="protein sequence ID" value="WWC62704.1"/>
    <property type="molecule type" value="Genomic_DNA"/>
</dbReference>
<dbReference type="GeneID" id="28968950"/>
<dbReference type="AlphaFoldDB" id="A0AAJ8MI72"/>
<feature type="transmembrane region" description="Helical" evidence="2">
    <location>
        <begin position="30"/>
        <end position="48"/>
    </location>
</feature>
<keyword evidence="2" id="KW-0472">Membrane</keyword>
<dbReference type="KEGG" id="kdj:28968950"/>
<feature type="region of interest" description="Disordered" evidence="1">
    <location>
        <begin position="330"/>
        <end position="453"/>
    </location>
</feature>
<feature type="compositionally biased region" description="Basic and acidic residues" evidence="1">
    <location>
        <begin position="422"/>
        <end position="438"/>
    </location>
</feature>
<feature type="transmembrane region" description="Helical" evidence="2">
    <location>
        <begin position="295"/>
        <end position="319"/>
    </location>
</feature>
<feature type="region of interest" description="Disordered" evidence="1">
    <location>
        <begin position="118"/>
        <end position="161"/>
    </location>
</feature>
<accession>A0AAJ8MI72</accession>
<dbReference type="RefSeq" id="XP_065825201.1">
    <property type="nucleotide sequence ID" value="XM_065969129.1"/>
</dbReference>
<feature type="compositionally biased region" description="Basic and acidic residues" evidence="1">
    <location>
        <begin position="361"/>
        <end position="387"/>
    </location>
</feature>
<keyword evidence="2" id="KW-0812">Transmembrane</keyword>
<gene>
    <name evidence="3" type="ORF">I303_105301</name>
</gene>
<evidence type="ECO:0000313" key="3">
    <source>
        <dbReference type="EMBL" id="WWC62704.1"/>
    </source>
</evidence>
<dbReference type="Proteomes" id="UP000078595">
    <property type="component" value="Chromosome 6"/>
</dbReference>
<organism evidence="3 4">
    <name type="scientific">Kwoniella dejecticola CBS 10117</name>
    <dbReference type="NCBI Taxonomy" id="1296121"/>
    <lineage>
        <taxon>Eukaryota</taxon>
        <taxon>Fungi</taxon>
        <taxon>Dikarya</taxon>
        <taxon>Basidiomycota</taxon>
        <taxon>Agaricomycotina</taxon>
        <taxon>Tremellomycetes</taxon>
        <taxon>Tremellales</taxon>
        <taxon>Cryptococcaceae</taxon>
        <taxon>Kwoniella</taxon>
    </lineage>
</organism>
<name>A0AAJ8MI72_9TREE</name>
<feature type="transmembrane region" description="Helical" evidence="2">
    <location>
        <begin position="69"/>
        <end position="89"/>
    </location>
</feature>
<evidence type="ECO:0000256" key="2">
    <source>
        <dbReference type="SAM" id="Phobius"/>
    </source>
</evidence>
<protein>
    <submittedName>
        <fullName evidence="3">Uncharacterized protein</fullName>
    </submittedName>
</protein>
<feature type="region of interest" description="Disordered" evidence="1">
    <location>
        <begin position="216"/>
        <end position="287"/>
    </location>
</feature>
<keyword evidence="4" id="KW-1185">Reference proteome</keyword>
<reference evidence="3" key="2">
    <citation type="submission" date="2024-02" db="EMBL/GenBank/DDBJ databases">
        <title>Comparative genomics of Cryptococcus and Kwoniella reveals pathogenesis evolution and contrasting modes of karyotype evolution via chromosome fusion or intercentromeric recombination.</title>
        <authorList>
            <person name="Coelho M.A."/>
            <person name="David-Palma M."/>
            <person name="Shea T."/>
            <person name="Bowers K."/>
            <person name="McGinley-Smith S."/>
            <person name="Mohammad A.W."/>
            <person name="Gnirke A."/>
            <person name="Yurkov A.M."/>
            <person name="Nowrousian M."/>
            <person name="Sun S."/>
            <person name="Cuomo C.A."/>
            <person name="Heitman J."/>
        </authorList>
    </citation>
    <scope>NUCLEOTIDE SEQUENCE</scope>
    <source>
        <strain evidence="3">CBS 10117</strain>
    </source>
</reference>
<feature type="region of interest" description="Disordered" evidence="1">
    <location>
        <begin position="485"/>
        <end position="504"/>
    </location>
</feature>
<proteinExistence type="predicted"/>
<keyword evidence="2" id="KW-1133">Transmembrane helix</keyword>
<sequence length="504" mass="56453">MSFLPYNYQPSFSPYPSYSYPFAQSLATPAPVYTLLIIGMMMFMAANVMPNLIPEADRLWHVAPMDLQWGFLIIIFALMVQMLGIVPGVPQLHITYVHMAIASLLFILMWNHTVSDIPTPKEEKKPSSSSSSSRQKPREEKKEKKEEKPEEPSPWDDLRAHPSAFLTTRLNKLMPWPFPMGRASRKGNELWWEKGMPSHVGHFDKPDPDILKKEKEEEAKRKKEKEKARLKEEEKVKEAEKAKEKERAKKEAEAKEKMKEEESRRAKEEAKRKKEQTERKAMEDRHKQKLWRTKWLAMIIGISLLSKTLGFLLLLLFSLQMVSQELNQPLDSNSASESTPSRSSAASGSTSTSARQSSRAAQEEKEKLAKLAALKETEKAAQSEKSRPTSSSASSPTPRDTPKSSGGSSSSRSSSSSSSGSDSKDKERSRAPESDKKAPSSTIVTNADPDGGGIGVPYRVGFGMHYIHTPDAAKKQDLVLPSMTIPSTGMSHPPLTTTYRQYAN</sequence>
<feature type="compositionally biased region" description="Low complexity" evidence="1">
    <location>
        <begin position="388"/>
        <end position="421"/>
    </location>
</feature>
<feature type="compositionally biased region" description="Low complexity" evidence="1">
    <location>
        <begin position="332"/>
        <end position="360"/>
    </location>
</feature>
<feature type="compositionally biased region" description="Basic and acidic residues" evidence="1">
    <location>
        <begin position="216"/>
        <end position="286"/>
    </location>
</feature>
<feature type="compositionally biased region" description="Basic and acidic residues" evidence="1">
    <location>
        <begin position="136"/>
        <end position="160"/>
    </location>
</feature>
<evidence type="ECO:0000313" key="4">
    <source>
        <dbReference type="Proteomes" id="UP000078595"/>
    </source>
</evidence>